<evidence type="ECO:0000256" key="4">
    <source>
        <dbReference type="ARBA" id="ARBA00007971"/>
    </source>
</evidence>
<evidence type="ECO:0000256" key="2">
    <source>
        <dbReference type="ARBA" id="ARBA00004117"/>
    </source>
</evidence>
<keyword evidence="6" id="KW-1003">Cell membrane</keyword>
<evidence type="ECO:0000256" key="14">
    <source>
        <dbReference type="SAM" id="Phobius"/>
    </source>
</evidence>
<feature type="domain" description="Flagellar M-ring C-terminal" evidence="16">
    <location>
        <begin position="275"/>
        <end position="443"/>
    </location>
</feature>
<feature type="region of interest" description="Disordered" evidence="13">
    <location>
        <begin position="339"/>
        <end position="364"/>
    </location>
</feature>
<keyword evidence="17" id="KW-0282">Flagellum</keyword>
<dbReference type="AlphaFoldDB" id="A0A222G3U2"/>
<evidence type="ECO:0000256" key="6">
    <source>
        <dbReference type="ARBA" id="ARBA00022475"/>
    </source>
</evidence>
<evidence type="ECO:0000259" key="15">
    <source>
        <dbReference type="Pfam" id="PF01514"/>
    </source>
</evidence>
<keyword evidence="18" id="KW-1185">Reference proteome</keyword>
<dbReference type="NCBIfam" id="TIGR00206">
    <property type="entry name" value="fliF"/>
    <property type="match status" value="1"/>
</dbReference>
<dbReference type="Gene3D" id="3.30.300.30">
    <property type="match status" value="1"/>
</dbReference>
<evidence type="ECO:0000256" key="1">
    <source>
        <dbReference type="ARBA" id="ARBA00003820"/>
    </source>
</evidence>
<comment type="subcellular location">
    <subcellularLocation>
        <location evidence="2 12">Bacterial flagellum basal body</location>
    </subcellularLocation>
    <subcellularLocation>
        <location evidence="3">Cell membrane</location>
        <topology evidence="3">Multi-pass membrane protein</topology>
    </subcellularLocation>
</comment>
<protein>
    <recommendedName>
        <fullName evidence="5 12">Flagellar M-ring protein</fullName>
    </recommendedName>
</protein>
<dbReference type="GO" id="GO:0009431">
    <property type="term" value="C:bacterial-type flagellum basal body, MS ring"/>
    <property type="evidence" value="ECO:0007669"/>
    <property type="project" value="InterPro"/>
</dbReference>
<evidence type="ECO:0000256" key="3">
    <source>
        <dbReference type="ARBA" id="ARBA00004651"/>
    </source>
</evidence>
<evidence type="ECO:0000256" key="8">
    <source>
        <dbReference type="ARBA" id="ARBA00022989"/>
    </source>
</evidence>
<dbReference type="PIRSF" id="PIRSF004862">
    <property type="entry name" value="FliF"/>
    <property type="match status" value="1"/>
</dbReference>
<dbReference type="InterPro" id="IPR013556">
    <property type="entry name" value="Flag_M-ring_C"/>
</dbReference>
<dbReference type="KEGG" id="cber:B5D82_01610"/>
<dbReference type="InterPro" id="IPR043427">
    <property type="entry name" value="YscJ/FliF"/>
</dbReference>
<gene>
    <name evidence="17" type="ORF">B5D82_01610</name>
</gene>
<evidence type="ECO:0000313" key="17">
    <source>
        <dbReference type="EMBL" id="ASP46588.1"/>
    </source>
</evidence>
<keyword evidence="7 14" id="KW-0812">Transmembrane</keyword>
<keyword evidence="8 14" id="KW-1133">Transmembrane helix</keyword>
<evidence type="ECO:0000256" key="10">
    <source>
        <dbReference type="ARBA" id="ARBA00023143"/>
    </source>
</evidence>
<evidence type="ECO:0000313" key="18">
    <source>
        <dbReference type="Proteomes" id="UP000202259"/>
    </source>
</evidence>
<dbReference type="GO" id="GO:0071973">
    <property type="term" value="P:bacterial-type flagellum-dependent cell motility"/>
    <property type="evidence" value="ECO:0007669"/>
    <property type="project" value="InterPro"/>
</dbReference>
<dbReference type="PRINTS" id="PR01009">
    <property type="entry name" value="FLGMRINGFLIF"/>
</dbReference>
<dbReference type="OrthoDB" id="8554211at2"/>
<dbReference type="Pfam" id="PF08345">
    <property type="entry name" value="YscJ_FliF_C"/>
    <property type="match status" value="1"/>
</dbReference>
<dbReference type="GO" id="GO:0003774">
    <property type="term" value="F:cytoskeletal motor activity"/>
    <property type="evidence" value="ECO:0007669"/>
    <property type="project" value="InterPro"/>
</dbReference>
<dbReference type="InterPro" id="IPR006182">
    <property type="entry name" value="FliF_N_dom"/>
</dbReference>
<name>A0A222G3U2_9GAMM</name>
<keyword evidence="17" id="KW-0969">Cilium</keyword>
<comment type="subunit">
    <text evidence="11">The basal body constitutes a major portion of the flagellar organelle and consists of four rings (L,P,S, and M) mounted on a central rod. The M ring is integral to the inner membrane of the cell and may be connected to the flagellar rod via the S ring. The S (supramembrane ring) lies just distal to the M ring. The L and P rings lie in the outer membrane and the periplasmic space, respectively.</text>
</comment>
<accession>A0A222G3U2</accession>
<dbReference type="InterPro" id="IPR000067">
    <property type="entry name" value="FlgMring_FliF"/>
</dbReference>
<feature type="transmembrane region" description="Helical" evidence="14">
    <location>
        <begin position="468"/>
        <end position="487"/>
    </location>
</feature>
<comment type="similarity">
    <text evidence="4 12">Belongs to the FliF family.</text>
</comment>
<dbReference type="PANTHER" id="PTHR30046:SF0">
    <property type="entry name" value="FLAGELLAR M-RING PROTEIN"/>
    <property type="match status" value="1"/>
</dbReference>
<feature type="domain" description="Flagellar M-ring N-terminal" evidence="15">
    <location>
        <begin position="70"/>
        <end position="242"/>
    </location>
</feature>
<dbReference type="InterPro" id="IPR045851">
    <property type="entry name" value="AMP-bd_C_sf"/>
</dbReference>
<comment type="function">
    <text evidence="1 12">The M ring may be actively involved in energy transduction.</text>
</comment>
<reference evidence="17 18" key="1">
    <citation type="submission" date="2017-08" db="EMBL/GenBank/DDBJ databases">
        <title>Complete genome of Colwellia sp. NB097-1, a psychrophile bacterium ioslated from Bering Sea.</title>
        <authorList>
            <person name="Chen X."/>
        </authorList>
    </citation>
    <scope>NUCLEOTIDE SEQUENCE [LARGE SCALE GENOMIC DNA]</scope>
    <source>
        <strain evidence="17 18">NB097-1</strain>
    </source>
</reference>
<dbReference type="EMBL" id="CP020465">
    <property type="protein sequence ID" value="ASP46588.1"/>
    <property type="molecule type" value="Genomic_DNA"/>
</dbReference>
<dbReference type="Proteomes" id="UP000202259">
    <property type="component" value="Chromosome"/>
</dbReference>
<keyword evidence="17" id="KW-0966">Cell projection</keyword>
<dbReference type="GO" id="GO:0005886">
    <property type="term" value="C:plasma membrane"/>
    <property type="evidence" value="ECO:0007669"/>
    <property type="project" value="UniProtKB-SubCell"/>
</dbReference>
<evidence type="ECO:0000256" key="9">
    <source>
        <dbReference type="ARBA" id="ARBA00023136"/>
    </source>
</evidence>
<evidence type="ECO:0000259" key="16">
    <source>
        <dbReference type="Pfam" id="PF08345"/>
    </source>
</evidence>
<keyword evidence="10 12" id="KW-0975">Bacterial flagellum</keyword>
<organism evidence="17 18">
    <name type="scientific">Cognaticolwellia beringensis</name>
    <dbReference type="NCBI Taxonomy" id="1967665"/>
    <lineage>
        <taxon>Bacteria</taxon>
        <taxon>Pseudomonadati</taxon>
        <taxon>Pseudomonadota</taxon>
        <taxon>Gammaproteobacteria</taxon>
        <taxon>Alteromonadales</taxon>
        <taxon>Colwelliaceae</taxon>
        <taxon>Cognaticolwellia</taxon>
    </lineage>
</organism>
<dbReference type="Pfam" id="PF01514">
    <property type="entry name" value="YscJ_FliF"/>
    <property type="match status" value="1"/>
</dbReference>
<evidence type="ECO:0000256" key="5">
    <source>
        <dbReference type="ARBA" id="ARBA00017949"/>
    </source>
</evidence>
<feature type="transmembrane region" description="Helical" evidence="14">
    <location>
        <begin position="49"/>
        <end position="69"/>
    </location>
</feature>
<sequence>MADTTDNTNLMLADGNNDLVAGDGADDAVGEQKSGLAGAMGNVDFLRQMTIVIALAICFAIAIFVIMLANQPEYRFLTKLPTEQLIKTMDFLDSNKVEYRQENNTISVESDEYQNVKLMLAREGLTDAPSQGSEILMQDMGFGVSQRLESERLKHSREQQLARTIEELKSISRARVLLAIPRENVFAKREKNPSATVVLTLQRGRLLSEEEVDAVVDIVASAVQSLNPNRVTVTDQNGRLLNSGSQDSVSSRSRKEFEIEQKREAEYMNKIDSILIPVVGLGNFTAQVDVAMDFTNTEETQRRYNSDLPALRSEMKVEDNTIGGLLGGIPGALTNQPPLDSNIPEDATGNAQQRSMPGRKHTESTRNYELDEAISYTKQQTGVIHRISVSVALDYLPGVNAEGEPMPTPRSVQEMANIRRLLQGSIGFNLQRGDSLDVVTLPFSRAEVIAVEAVPLWKDPTIYKYAKLIGAVILISILFFAVVRPMLKRLIHPEQTPSDYGDKSLDSHIDLGDETMDMLTSEFDAGAVGFAPDGSLQLPDLHRDEDVLKAVRALVANEPELSSQVVKSWLNEDE</sequence>
<evidence type="ECO:0000256" key="7">
    <source>
        <dbReference type="ARBA" id="ARBA00022692"/>
    </source>
</evidence>
<evidence type="ECO:0000256" key="12">
    <source>
        <dbReference type="PIRNR" id="PIRNR004862"/>
    </source>
</evidence>
<dbReference type="PANTHER" id="PTHR30046">
    <property type="entry name" value="FLAGELLAR M-RING PROTEIN"/>
    <property type="match status" value="1"/>
</dbReference>
<dbReference type="RefSeq" id="WP_081148685.1">
    <property type="nucleotide sequence ID" value="NZ_CP020465.1"/>
</dbReference>
<keyword evidence="9 14" id="KW-0472">Membrane</keyword>
<evidence type="ECO:0000256" key="13">
    <source>
        <dbReference type="SAM" id="MobiDB-lite"/>
    </source>
</evidence>
<proteinExistence type="inferred from homology"/>
<evidence type="ECO:0000256" key="11">
    <source>
        <dbReference type="ARBA" id="ARBA00025936"/>
    </source>
</evidence>